<feature type="domain" description="SecDF P1 head subdomain" evidence="12">
    <location>
        <begin position="169"/>
        <end position="271"/>
    </location>
</feature>
<evidence type="ECO:0000313" key="14">
    <source>
        <dbReference type="Proteomes" id="UP000701698"/>
    </source>
</evidence>
<dbReference type="GO" id="GO:0006605">
    <property type="term" value="P:protein targeting"/>
    <property type="evidence" value="ECO:0007669"/>
    <property type="project" value="UniProtKB-UniRule"/>
</dbReference>
<keyword evidence="6 9" id="KW-1133">Transmembrane helix</keyword>
<keyword evidence="3 9" id="KW-1003">Cell membrane</keyword>
<evidence type="ECO:0000256" key="9">
    <source>
        <dbReference type="HAMAP-Rule" id="MF_01463"/>
    </source>
</evidence>
<dbReference type="Proteomes" id="UP000701698">
    <property type="component" value="Unassembled WGS sequence"/>
</dbReference>
<evidence type="ECO:0000256" key="6">
    <source>
        <dbReference type="ARBA" id="ARBA00022989"/>
    </source>
</evidence>
<dbReference type="NCBIfam" id="TIGR00916">
    <property type="entry name" value="2A0604s01"/>
    <property type="match status" value="1"/>
</dbReference>
<evidence type="ECO:0000256" key="2">
    <source>
        <dbReference type="ARBA" id="ARBA00022448"/>
    </source>
</evidence>
<feature type="transmembrane region" description="Helical" evidence="9">
    <location>
        <begin position="7"/>
        <end position="24"/>
    </location>
</feature>
<evidence type="ECO:0000256" key="3">
    <source>
        <dbReference type="ARBA" id="ARBA00022475"/>
    </source>
</evidence>
<evidence type="ECO:0000259" key="10">
    <source>
        <dbReference type="Pfam" id="PF02355"/>
    </source>
</evidence>
<dbReference type="NCBIfam" id="TIGR01129">
    <property type="entry name" value="secD"/>
    <property type="match status" value="1"/>
</dbReference>
<feature type="transmembrane region" description="Helical" evidence="9">
    <location>
        <begin position="424"/>
        <end position="447"/>
    </location>
</feature>
<dbReference type="HAMAP" id="MF_01463_B">
    <property type="entry name" value="SecD_B"/>
    <property type="match status" value="1"/>
</dbReference>
<accession>A0A955LHG2</accession>
<feature type="transmembrane region" description="Helical" evidence="9">
    <location>
        <begin position="343"/>
        <end position="364"/>
    </location>
</feature>
<name>A0A955LHG2_UNCKA</name>
<dbReference type="EMBL" id="JAGQKX010000007">
    <property type="protein sequence ID" value="MCA9389871.1"/>
    <property type="molecule type" value="Genomic_DNA"/>
</dbReference>
<keyword evidence="7 9" id="KW-0811">Translocation</keyword>
<evidence type="ECO:0000256" key="8">
    <source>
        <dbReference type="ARBA" id="ARBA00023136"/>
    </source>
</evidence>
<evidence type="ECO:0000256" key="5">
    <source>
        <dbReference type="ARBA" id="ARBA00022927"/>
    </source>
</evidence>
<feature type="transmembrane region" description="Helical" evidence="9">
    <location>
        <begin position="395"/>
        <end position="412"/>
    </location>
</feature>
<keyword evidence="8 9" id="KW-0472">Membrane</keyword>
<evidence type="ECO:0000259" key="12">
    <source>
        <dbReference type="Pfam" id="PF22599"/>
    </source>
</evidence>
<feature type="domain" description="Protein translocase subunit SecDF P1" evidence="11">
    <location>
        <begin position="93"/>
        <end position="153"/>
    </location>
</feature>
<dbReference type="GO" id="GO:0043952">
    <property type="term" value="P:protein transport by the Sec complex"/>
    <property type="evidence" value="ECO:0007669"/>
    <property type="project" value="UniProtKB-UniRule"/>
</dbReference>
<dbReference type="InterPro" id="IPR048631">
    <property type="entry name" value="SecD_1st"/>
</dbReference>
<keyword evidence="4 9" id="KW-0812">Transmembrane</keyword>
<evidence type="ECO:0000256" key="4">
    <source>
        <dbReference type="ARBA" id="ARBA00022692"/>
    </source>
</evidence>
<dbReference type="InterPro" id="IPR022813">
    <property type="entry name" value="SecD/SecF_arch_bac"/>
</dbReference>
<dbReference type="PANTHER" id="PTHR30081">
    <property type="entry name" value="PROTEIN-EXPORT MEMBRANE PROTEIN SEC"/>
    <property type="match status" value="1"/>
</dbReference>
<dbReference type="InterPro" id="IPR055344">
    <property type="entry name" value="SecD_SecF_C_bact"/>
</dbReference>
<keyword evidence="5 9" id="KW-0653">Protein transport</keyword>
<dbReference type="GO" id="GO:0015450">
    <property type="term" value="F:protein-transporting ATPase activity"/>
    <property type="evidence" value="ECO:0007669"/>
    <property type="project" value="InterPro"/>
</dbReference>
<protein>
    <recommendedName>
        <fullName evidence="9">Protein translocase subunit SecD</fullName>
    </recommendedName>
</protein>
<dbReference type="InterPro" id="IPR001036">
    <property type="entry name" value="Acrflvin-R"/>
</dbReference>
<dbReference type="Gene3D" id="3.30.70.3220">
    <property type="match status" value="1"/>
</dbReference>
<dbReference type="InterPro" id="IPR048634">
    <property type="entry name" value="SecD_SecF_C"/>
</dbReference>
<sequence>MKHHNRFWLWLITVITFISLLISIPEINPHISIFGKTLDFSFGGYSINWNLGSSQFVRSLDIVKGLDLAGGVRATLKADMSGVADEDRQDALESAQLVIERRVNFLGVSEPNIYPSKSGDDYRIIVELPGVTDTNQAIDLIGQTAQLQFREVDGEFTSLQDAFVNNQFKDTELTGKYLKRAYLEFSQQGQSSVANEPIIRLTFNDEGATLFETITERNVDKPLAMYLDELLLSAPTVSQKISGGQAIISGGFTVEEAQLLVKQLNAGALPVPVEVVQQETIGPTLGEQSVNKSLTAGLVGLGLVILFMILNYGRLGILASVALMIYGLITLALYKLIPVTLTLSGVAGFILSIGMAVDSNILIFERMKEEIRAGKPLHQAMELGFGRAWDSIRDANVATLITVFILFNPFNWNFLVTSGMVRGFALTLGLGIAISLFSGIIVTRTLIRVFYRTQRIKKND</sequence>
<proteinExistence type="inferred from homology"/>
<comment type="similarity">
    <text evidence="9">Belongs to the SecD/SecF family. SecD subfamily.</text>
</comment>
<comment type="subunit">
    <text evidence="9">Forms a complex with SecF. Part of the essential Sec protein translocation apparatus which comprises SecA, SecYEG and auxiliary proteins SecDF. Other proteins may also be involved.</text>
</comment>
<evidence type="ECO:0000256" key="1">
    <source>
        <dbReference type="ARBA" id="ARBA00004651"/>
    </source>
</evidence>
<dbReference type="Pfam" id="PF02355">
    <property type="entry name" value="SecD_SecF_C"/>
    <property type="match status" value="1"/>
</dbReference>
<reference evidence="13" key="1">
    <citation type="submission" date="2020-04" db="EMBL/GenBank/DDBJ databases">
        <authorList>
            <person name="Zhang T."/>
        </authorList>
    </citation>
    <scope>NUCLEOTIDE SEQUENCE</scope>
    <source>
        <strain evidence="13">HKST-UBA01</strain>
    </source>
</reference>
<evidence type="ECO:0000313" key="13">
    <source>
        <dbReference type="EMBL" id="MCA9389871.1"/>
    </source>
</evidence>
<comment type="caution">
    <text evidence="13">The sequence shown here is derived from an EMBL/GenBank/DDBJ whole genome shotgun (WGS) entry which is preliminary data.</text>
</comment>
<comment type="subcellular location">
    <subcellularLocation>
        <location evidence="1 9">Cell membrane</location>
        <topology evidence="1 9">Multi-pass membrane protein</topology>
    </subcellularLocation>
</comment>
<keyword evidence="2 9" id="KW-0813">Transport</keyword>
<dbReference type="SUPFAM" id="SSF82866">
    <property type="entry name" value="Multidrug efflux transporter AcrB transmembrane domain"/>
    <property type="match status" value="1"/>
</dbReference>
<dbReference type="AlphaFoldDB" id="A0A955LHG2"/>
<dbReference type="Gene3D" id="1.20.1640.10">
    <property type="entry name" value="Multidrug efflux transporter AcrB transmembrane domain"/>
    <property type="match status" value="1"/>
</dbReference>
<gene>
    <name evidence="9 13" type="primary">secD</name>
    <name evidence="13" type="ORF">KC571_00545</name>
</gene>
<dbReference type="Pfam" id="PF22599">
    <property type="entry name" value="SecDF_P1_head"/>
    <property type="match status" value="1"/>
</dbReference>
<dbReference type="InterPro" id="IPR005791">
    <property type="entry name" value="SecD"/>
</dbReference>
<feature type="domain" description="Protein export membrane protein SecD/SecF C-terminal" evidence="10">
    <location>
        <begin position="273"/>
        <end position="450"/>
    </location>
</feature>
<evidence type="ECO:0000256" key="7">
    <source>
        <dbReference type="ARBA" id="ARBA00023010"/>
    </source>
</evidence>
<feature type="transmembrane region" description="Helical" evidence="9">
    <location>
        <begin position="293"/>
        <end position="310"/>
    </location>
</feature>
<dbReference type="InterPro" id="IPR054384">
    <property type="entry name" value="SecDF_P1_head"/>
</dbReference>
<dbReference type="PANTHER" id="PTHR30081:SF1">
    <property type="entry name" value="PROTEIN TRANSLOCASE SUBUNIT SECD"/>
    <property type="match status" value="1"/>
</dbReference>
<dbReference type="GO" id="GO:0005886">
    <property type="term" value="C:plasma membrane"/>
    <property type="evidence" value="ECO:0007669"/>
    <property type="project" value="UniProtKB-SubCell"/>
</dbReference>
<dbReference type="GO" id="GO:0065002">
    <property type="term" value="P:intracellular protein transmembrane transport"/>
    <property type="evidence" value="ECO:0007669"/>
    <property type="project" value="UniProtKB-UniRule"/>
</dbReference>
<evidence type="ECO:0000259" key="11">
    <source>
        <dbReference type="Pfam" id="PF21760"/>
    </source>
</evidence>
<dbReference type="Pfam" id="PF21760">
    <property type="entry name" value="SecD_1st"/>
    <property type="match status" value="1"/>
</dbReference>
<organism evidence="13 14">
    <name type="scientific">candidate division WWE3 bacterium</name>
    <dbReference type="NCBI Taxonomy" id="2053526"/>
    <lineage>
        <taxon>Bacteria</taxon>
        <taxon>Katanobacteria</taxon>
    </lineage>
</organism>
<reference evidence="13" key="2">
    <citation type="journal article" date="2021" name="Microbiome">
        <title>Successional dynamics and alternative stable states in a saline activated sludge microbial community over 9 years.</title>
        <authorList>
            <person name="Wang Y."/>
            <person name="Ye J."/>
            <person name="Ju F."/>
            <person name="Liu L."/>
            <person name="Boyd J.A."/>
            <person name="Deng Y."/>
            <person name="Parks D.H."/>
            <person name="Jiang X."/>
            <person name="Yin X."/>
            <person name="Woodcroft B.J."/>
            <person name="Tyson G.W."/>
            <person name="Hugenholtz P."/>
            <person name="Polz M.F."/>
            <person name="Zhang T."/>
        </authorList>
    </citation>
    <scope>NUCLEOTIDE SEQUENCE</scope>
    <source>
        <strain evidence="13">HKST-UBA01</strain>
    </source>
</reference>
<feature type="transmembrane region" description="Helical" evidence="9">
    <location>
        <begin position="317"/>
        <end position="337"/>
    </location>
</feature>
<comment type="function">
    <text evidence="9">Part of the Sec protein translocase complex. Interacts with the SecYEG preprotein conducting channel. SecDF uses the proton motive force (PMF) to complete protein translocation after the ATP-dependent function of SecA.</text>
</comment>
<dbReference type="PRINTS" id="PR00702">
    <property type="entry name" value="ACRIFLAVINRP"/>
</dbReference>